<feature type="transmembrane region" description="Helical" evidence="6">
    <location>
        <begin position="268"/>
        <end position="291"/>
    </location>
</feature>
<feature type="transmembrane region" description="Helical" evidence="6">
    <location>
        <begin position="227"/>
        <end position="247"/>
    </location>
</feature>
<dbReference type="AlphaFoldDB" id="A0A133KYG1"/>
<dbReference type="PANTHER" id="PTHR37422:SF13">
    <property type="entry name" value="LIPOPOLYSACCHARIDE BIOSYNTHESIS PROTEIN PA4999-RELATED"/>
    <property type="match status" value="1"/>
</dbReference>
<feature type="transmembrane region" description="Helical" evidence="6">
    <location>
        <begin position="48"/>
        <end position="70"/>
    </location>
</feature>
<feature type="transmembrane region" description="Helical" evidence="6">
    <location>
        <begin position="76"/>
        <end position="94"/>
    </location>
</feature>
<feature type="transmembrane region" description="Helical" evidence="6">
    <location>
        <begin position="363"/>
        <end position="378"/>
    </location>
</feature>
<dbReference type="Pfam" id="PF04932">
    <property type="entry name" value="Wzy_C"/>
    <property type="match status" value="1"/>
</dbReference>
<proteinExistence type="predicted"/>
<comment type="caution">
    <text evidence="8">The sequence shown here is derived from an EMBL/GenBank/DDBJ whole genome shotgun (WGS) entry which is preliminary data.</text>
</comment>
<feature type="transmembrane region" description="Helical" evidence="6">
    <location>
        <begin position="106"/>
        <end position="123"/>
    </location>
</feature>
<feature type="region of interest" description="Disordered" evidence="5">
    <location>
        <begin position="440"/>
        <end position="470"/>
    </location>
</feature>
<evidence type="ECO:0000313" key="9">
    <source>
        <dbReference type="Proteomes" id="UP000070376"/>
    </source>
</evidence>
<name>A0A133KYG1_HEYCO</name>
<evidence type="ECO:0000256" key="4">
    <source>
        <dbReference type="ARBA" id="ARBA00023136"/>
    </source>
</evidence>
<feature type="transmembrane region" description="Helical" evidence="6">
    <location>
        <begin position="194"/>
        <end position="221"/>
    </location>
</feature>
<dbReference type="PANTHER" id="PTHR37422">
    <property type="entry name" value="TEICHURONIC ACID BIOSYNTHESIS PROTEIN TUAE"/>
    <property type="match status" value="1"/>
</dbReference>
<sequence length="470" mass="53698">MNSLIHFIKEHAFELAAVLCFALPPVGLFIMLVFSLSELYRHIKNKRLFSSSPVSFFFLCLLAATTGAAVQMGEPLLLAESLRILFYWGIFLKIMDSGTRGRFKHFRWIVIGCGLYGIFIGWLPKMLSDDPVLAFLTGTELFGFKHYNRLIGSTYNPNFTMFLLLIGISFLFAEMLKDAGKKDWKNLIWKCIPLFFLSKGVFDTGSRAGFISMICIYFIFFFRWNKWIFGGGLLFLALGAGKLAAVIPRVHSIEGSLTGREKIWYHSYKIFETHFLFGTTPLGFGKVYASLFHKNIYHAHDIFIGFFVEYGAIGGIAFLAVLAMGVCKLGRLFFIKRNYRYLNIFLLSLPVIVLTGFLDEPVFSPQIGMLAVVLLSYWERYSKRMFQPHVAFLNRLNVKHNILKRQLPKPELQSISRAITGEIKAIESVVHETAEPFEICKKEARNNRGKPDEKTPDKELSDKTPDKENE</sequence>
<evidence type="ECO:0000313" key="8">
    <source>
        <dbReference type="EMBL" id="KWZ84673.1"/>
    </source>
</evidence>
<keyword evidence="4 6" id="KW-0472">Membrane</keyword>
<feature type="domain" description="O-antigen ligase-related" evidence="7">
    <location>
        <begin position="194"/>
        <end position="319"/>
    </location>
</feature>
<evidence type="ECO:0000259" key="7">
    <source>
        <dbReference type="Pfam" id="PF04932"/>
    </source>
</evidence>
<organism evidence="8 9">
    <name type="scientific">Heyndrickxia coagulans</name>
    <name type="common">Weizmannia coagulans</name>
    <dbReference type="NCBI Taxonomy" id="1398"/>
    <lineage>
        <taxon>Bacteria</taxon>
        <taxon>Bacillati</taxon>
        <taxon>Bacillota</taxon>
        <taxon>Bacilli</taxon>
        <taxon>Bacillales</taxon>
        <taxon>Bacillaceae</taxon>
        <taxon>Heyndrickxia</taxon>
    </lineage>
</organism>
<keyword evidence="3 6" id="KW-1133">Transmembrane helix</keyword>
<protein>
    <submittedName>
        <fullName evidence="8">O-antigen polymerase</fullName>
    </submittedName>
</protein>
<evidence type="ECO:0000256" key="6">
    <source>
        <dbReference type="SAM" id="Phobius"/>
    </source>
</evidence>
<keyword evidence="2 6" id="KW-0812">Transmembrane</keyword>
<dbReference type="Proteomes" id="UP000070376">
    <property type="component" value="Unassembled WGS sequence"/>
</dbReference>
<evidence type="ECO:0000256" key="5">
    <source>
        <dbReference type="SAM" id="MobiDB-lite"/>
    </source>
</evidence>
<comment type="subcellular location">
    <subcellularLocation>
        <location evidence="1">Membrane</location>
        <topology evidence="1">Multi-pass membrane protein</topology>
    </subcellularLocation>
</comment>
<reference evidence="9" key="1">
    <citation type="submission" date="2016-01" db="EMBL/GenBank/DDBJ databases">
        <authorList>
            <person name="Mitreva M."/>
            <person name="Pepin K.H."/>
            <person name="Mihindukulasuriya K.A."/>
            <person name="Fulton R."/>
            <person name="Fronick C."/>
            <person name="O'Laughlin M."/>
            <person name="Miner T."/>
            <person name="Herter B."/>
            <person name="Rosa B.A."/>
            <person name="Cordes M."/>
            <person name="Tomlinson C."/>
            <person name="Wollam A."/>
            <person name="Palsikar V.B."/>
            <person name="Mardis E.R."/>
            <person name="Wilson R.K."/>
        </authorList>
    </citation>
    <scope>NUCLEOTIDE SEQUENCE [LARGE SCALE GENOMIC DNA]</scope>
    <source>
        <strain evidence="9">GED7749B</strain>
    </source>
</reference>
<gene>
    <name evidence="8" type="ORF">HMPREF3213_00763</name>
</gene>
<feature type="transmembrane region" description="Helical" evidence="6">
    <location>
        <begin position="12"/>
        <end position="36"/>
    </location>
</feature>
<accession>A0A133KYG1</accession>
<dbReference type="GO" id="GO:0016020">
    <property type="term" value="C:membrane"/>
    <property type="evidence" value="ECO:0007669"/>
    <property type="project" value="UniProtKB-SubCell"/>
</dbReference>
<dbReference type="InterPro" id="IPR051533">
    <property type="entry name" value="WaaL-like"/>
</dbReference>
<feature type="transmembrane region" description="Helical" evidence="6">
    <location>
        <begin position="303"/>
        <end position="327"/>
    </location>
</feature>
<dbReference type="RefSeq" id="WP_014097779.1">
    <property type="nucleotide sequence ID" value="NZ_CP017888.1"/>
</dbReference>
<evidence type="ECO:0000256" key="3">
    <source>
        <dbReference type="ARBA" id="ARBA00022989"/>
    </source>
</evidence>
<feature type="transmembrane region" description="Helical" evidence="6">
    <location>
        <begin position="155"/>
        <end position="173"/>
    </location>
</feature>
<dbReference type="EMBL" id="LRPN01000027">
    <property type="protein sequence ID" value="KWZ84673.1"/>
    <property type="molecule type" value="Genomic_DNA"/>
</dbReference>
<dbReference type="PATRIC" id="fig|1398.22.peg.764"/>
<evidence type="ECO:0000256" key="2">
    <source>
        <dbReference type="ARBA" id="ARBA00022692"/>
    </source>
</evidence>
<feature type="transmembrane region" description="Helical" evidence="6">
    <location>
        <begin position="339"/>
        <end position="357"/>
    </location>
</feature>
<dbReference type="InterPro" id="IPR007016">
    <property type="entry name" value="O-antigen_ligase-rel_domated"/>
</dbReference>
<evidence type="ECO:0000256" key="1">
    <source>
        <dbReference type="ARBA" id="ARBA00004141"/>
    </source>
</evidence>